<sequence>MLLSSIARVPEVRRDIILHILNVTTKSADQRTLECNVELLVRLLMDERLAHEPTDFVMLTFASQLAQDIPQLGQYHARTLDALRSKYESKAFELDAIKHKELLNWFLLAVLGQRATTQEVSNWVSRCQLWFTEGQGCEQVGP</sequence>
<organism evidence="1 2">
    <name type="scientific">Coprinellus micaceus</name>
    <name type="common">Glistening ink-cap mushroom</name>
    <name type="synonym">Coprinus micaceus</name>
    <dbReference type="NCBI Taxonomy" id="71717"/>
    <lineage>
        <taxon>Eukaryota</taxon>
        <taxon>Fungi</taxon>
        <taxon>Dikarya</taxon>
        <taxon>Basidiomycota</taxon>
        <taxon>Agaricomycotina</taxon>
        <taxon>Agaricomycetes</taxon>
        <taxon>Agaricomycetidae</taxon>
        <taxon>Agaricales</taxon>
        <taxon>Agaricineae</taxon>
        <taxon>Psathyrellaceae</taxon>
        <taxon>Coprinellus</taxon>
    </lineage>
</organism>
<keyword evidence="2" id="KW-1185">Reference proteome</keyword>
<accession>A0A4Y7U0K0</accession>
<gene>
    <name evidence="1" type="ORF">FA13DRAFT_10773</name>
</gene>
<reference evidence="1 2" key="1">
    <citation type="journal article" date="2019" name="Nat. Ecol. Evol.">
        <title>Megaphylogeny resolves global patterns of mushroom evolution.</title>
        <authorList>
            <person name="Varga T."/>
            <person name="Krizsan K."/>
            <person name="Foldi C."/>
            <person name="Dima B."/>
            <person name="Sanchez-Garcia M."/>
            <person name="Sanchez-Ramirez S."/>
            <person name="Szollosi G.J."/>
            <person name="Szarkandi J.G."/>
            <person name="Papp V."/>
            <person name="Albert L."/>
            <person name="Andreopoulos W."/>
            <person name="Angelini C."/>
            <person name="Antonin V."/>
            <person name="Barry K.W."/>
            <person name="Bougher N.L."/>
            <person name="Buchanan P."/>
            <person name="Buyck B."/>
            <person name="Bense V."/>
            <person name="Catcheside P."/>
            <person name="Chovatia M."/>
            <person name="Cooper J."/>
            <person name="Damon W."/>
            <person name="Desjardin D."/>
            <person name="Finy P."/>
            <person name="Geml J."/>
            <person name="Haridas S."/>
            <person name="Hughes K."/>
            <person name="Justo A."/>
            <person name="Karasinski D."/>
            <person name="Kautmanova I."/>
            <person name="Kiss B."/>
            <person name="Kocsube S."/>
            <person name="Kotiranta H."/>
            <person name="LaButti K.M."/>
            <person name="Lechner B.E."/>
            <person name="Liimatainen K."/>
            <person name="Lipzen A."/>
            <person name="Lukacs Z."/>
            <person name="Mihaltcheva S."/>
            <person name="Morgado L.N."/>
            <person name="Niskanen T."/>
            <person name="Noordeloos M.E."/>
            <person name="Ohm R.A."/>
            <person name="Ortiz-Santana B."/>
            <person name="Ovrebo C."/>
            <person name="Racz N."/>
            <person name="Riley R."/>
            <person name="Savchenko A."/>
            <person name="Shiryaev A."/>
            <person name="Soop K."/>
            <person name="Spirin V."/>
            <person name="Szebenyi C."/>
            <person name="Tomsovsky M."/>
            <person name="Tulloss R.E."/>
            <person name="Uehling J."/>
            <person name="Grigoriev I.V."/>
            <person name="Vagvolgyi C."/>
            <person name="Papp T."/>
            <person name="Martin F.M."/>
            <person name="Miettinen O."/>
            <person name="Hibbett D.S."/>
            <person name="Nagy L.G."/>
        </authorList>
    </citation>
    <scope>NUCLEOTIDE SEQUENCE [LARGE SCALE GENOMIC DNA]</scope>
    <source>
        <strain evidence="1 2">FP101781</strain>
    </source>
</reference>
<comment type="caution">
    <text evidence="1">The sequence shown here is derived from an EMBL/GenBank/DDBJ whole genome shotgun (WGS) entry which is preliminary data.</text>
</comment>
<proteinExistence type="predicted"/>
<name>A0A4Y7U0K0_COPMI</name>
<evidence type="ECO:0000313" key="1">
    <source>
        <dbReference type="EMBL" id="TEB39588.1"/>
    </source>
</evidence>
<evidence type="ECO:0000313" key="2">
    <source>
        <dbReference type="Proteomes" id="UP000298030"/>
    </source>
</evidence>
<dbReference type="Proteomes" id="UP000298030">
    <property type="component" value="Unassembled WGS sequence"/>
</dbReference>
<dbReference type="AlphaFoldDB" id="A0A4Y7U0K0"/>
<protein>
    <submittedName>
        <fullName evidence="1">Uncharacterized protein</fullName>
    </submittedName>
</protein>
<dbReference type="EMBL" id="QPFP01000001">
    <property type="protein sequence ID" value="TEB39588.1"/>
    <property type="molecule type" value="Genomic_DNA"/>
</dbReference>